<dbReference type="SUPFAM" id="SSF52922">
    <property type="entry name" value="TK C-terminal domain-like"/>
    <property type="match status" value="1"/>
</dbReference>
<feature type="region of interest" description="Disordered" evidence="6">
    <location>
        <begin position="319"/>
        <end position="376"/>
    </location>
</feature>
<dbReference type="InterPro" id="IPR051294">
    <property type="entry name" value="HORMA_MeioticProgression"/>
</dbReference>
<organism evidence="8 9">
    <name type="scientific">Tanacetum coccineum</name>
    <dbReference type="NCBI Taxonomy" id="301880"/>
    <lineage>
        <taxon>Eukaryota</taxon>
        <taxon>Viridiplantae</taxon>
        <taxon>Streptophyta</taxon>
        <taxon>Embryophyta</taxon>
        <taxon>Tracheophyta</taxon>
        <taxon>Spermatophyta</taxon>
        <taxon>Magnoliopsida</taxon>
        <taxon>eudicotyledons</taxon>
        <taxon>Gunneridae</taxon>
        <taxon>Pentapetalae</taxon>
        <taxon>asterids</taxon>
        <taxon>campanulids</taxon>
        <taxon>Asterales</taxon>
        <taxon>Asteraceae</taxon>
        <taxon>Asteroideae</taxon>
        <taxon>Anthemideae</taxon>
        <taxon>Anthemidinae</taxon>
        <taxon>Tanacetum</taxon>
    </lineage>
</organism>
<evidence type="ECO:0000256" key="4">
    <source>
        <dbReference type="ARBA" id="ARBA00023242"/>
    </source>
</evidence>
<evidence type="ECO:0000313" key="9">
    <source>
        <dbReference type="Proteomes" id="UP001151760"/>
    </source>
</evidence>
<evidence type="ECO:0000256" key="6">
    <source>
        <dbReference type="SAM" id="MobiDB-lite"/>
    </source>
</evidence>
<accession>A0ABQ5CQR8</accession>
<feature type="compositionally biased region" description="Acidic residues" evidence="6">
    <location>
        <begin position="327"/>
        <end position="346"/>
    </location>
</feature>
<keyword evidence="4" id="KW-0539">Nucleus</keyword>
<proteinExistence type="predicted"/>
<feature type="region of interest" description="Disordered" evidence="6">
    <location>
        <begin position="581"/>
        <end position="680"/>
    </location>
</feature>
<dbReference type="PROSITE" id="PS50815">
    <property type="entry name" value="HORMA"/>
    <property type="match status" value="1"/>
</dbReference>
<dbReference type="PANTHER" id="PTHR48225:SF7">
    <property type="entry name" value="MEIOSIS-SPECIFIC PROTEIN HOP1"/>
    <property type="match status" value="1"/>
</dbReference>
<dbReference type="SUPFAM" id="SSF46785">
    <property type="entry name" value="Winged helix' DNA-binding domain"/>
    <property type="match status" value="1"/>
</dbReference>
<feature type="domain" description="HORMA" evidence="7">
    <location>
        <begin position="95"/>
        <end position="308"/>
    </location>
</feature>
<evidence type="ECO:0000313" key="8">
    <source>
        <dbReference type="EMBL" id="GJT27174.1"/>
    </source>
</evidence>
<feature type="compositionally biased region" description="Acidic residues" evidence="6">
    <location>
        <begin position="363"/>
        <end position="373"/>
    </location>
</feature>
<evidence type="ECO:0000256" key="5">
    <source>
        <dbReference type="ARBA" id="ARBA00023254"/>
    </source>
</evidence>
<comment type="caution">
    <text evidence="8">The sequence shown here is derived from an EMBL/GenBank/DDBJ whole genome shotgun (WGS) entry which is preliminary data.</text>
</comment>
<evidence type="ECO:0000256" key="1">
    <source>
        <dbReference type="ARBA" id="ARBA00004123"/>
    </source>
</evidence>
<dbReference type="Gene3D" id="3.30.900.10">
    <property type="entry name" value="HORMA domain"/>
    <property type="match status" value="1"/>
</dbReference>
<name>A0ABQ5CQR8_9ASTR</name>
<evidence type="ECO:0000256" key="2">
    <source>
        <dbReference type="ARBA" id="ARBA00004286"/>
    </source>
</evidence>
<feature type="compositionally biased region" description="Polar residues" evidence="6">
    <location>
        <begin position="610"/>
        <end position="621"/>
    </location>
</feature>
<dbReference type="InterPro" id="IPR036570">
    <property type="entry name" value="HORMA_dom_sf"/>
</dbReference>
<dbReference type="Pfam" id="PF02301">
    <property type="entry name" value="HORMA"/>
    <property type="match status" value="1"/>
</dbReference>
<keyword evidence="9" id="KW-1185">Reference proteome</keyword>
<evidence type="ECO:0000259" key="7">
    <source>
        <dbReference type="PROSITE" id="PS50815"/>
    </source>
</evidence>
<comment type="subcellular location">
    <subcellularLocation>
        <location evidence="2">Chromosome</location>
    </subcellularLocation>
    <subcellularLocation>
        <location evidence="1">Nucleus</location>
    </subcellularLocation>
</comment>
<gene>
    <name evidence="8" type="ORF">Tco_0907449</name>
</gene>
<dbReference type="PANTHER" id="PTHR48225">
    <property type="entry name" value="HORMA DOMAIN-CONTAINING PROTEIN 1"/>
    <property type="match status" value="1"/>
</dbReference>
<dbReference type="InterPro" id="IPR036390">
    <property type="entry name" value="WH_DNA-bd_sf"/>
</dbReference>
<reference evidence="8" key="2">
    <citation type="submission" date="2022-01" db="EMBL/GenBank/DDBJ databases">
        <authorList>
            <person name="Yamashiro T."/>
            <person name="Shiraishi A."/>
            <person name="Satake H."/>
            <person name="Nakayama K."/>
        </authorList>
    </citation>
    <scope>NUCLEOTIDE SEQUENCE</scope>
</reference>
<feature type="compositionally biased region" description="Polar residues" evidence="6">
    <location>
        <begin position="592"/>
        <end position="603"/>
    </location>
</feature>
<keyword evidence="3" id="KW-0158">Chromosome</keyword>
<dbReference type="InterPro" id="IPR009014">
    <property type="entry name" value="Transketo_C/PFOR_II"/>
</dbReference>
<dbReference type="EMBL" id="BQNB010014355">
    <property type="protein sequence ID" value="GJT27174.1"/>
    <property type="molecule type" value="Genomic_DNA"/>
</dbReference>
<dbReference type="SUPFAM" id="SSF56019">
    <property type="entry name" value="The spindle assembly checkpoint protein mad2"/>
    <property type="match status" value="1"/>
</dbReference>
<dbReference type="InterPro" id="IPR003511">
    <property type="entry name" value="HORMA_dom"/>
</dbReference>
<reference evidence="8" key="1">
    <citation type="journal article" date="2022" name="Int. J. Mol. Sci.">
        <title>Draft Genome of Tanacetum Coccineum: Genomic Comparison of Closely Related Tanacetum-Family Plants.</title>
        <authorList>
            <person name="Yamashiro T."/>
            <person name="Shiraishi A."/>
            <person name="Nakayama K."/>
            <person name="Satake H."/>
        </authorList>
    </citation>
    <scope>NUCLEOTIDE SEQUENCE</scope>
</reference>
<dbReference type="Proteomes" id="UP001151760">
    <property type="component" value="Unassembled WGS sequence"/>
</dbReference>
<sequence>MIFQGWPHFQEHLEIGHNQFQVAQRKSRVSETIAYTSVVEDSFGYLDAPVERIAGADVPTPYAANLERMAFPQIEDIVRAAKRAQKLKESEITEQDSLLLTRNLLRIAIFNISYIRGLFPEKYFSDKGVPALEMKIKKLMPMDAESRRLVDWMEKGVYDALQKKYLKTLMFCVCEKVEGPMIEEYAFSFSYSNSESQEVSMNINRVGNKKQGEFKFATAEITQNQMKSSACKMIRTLVQLMRTLDKMPEERTILMKLLYYDDVTPADYEPPFFRGCTEDETHNTWTKNPLKMEVGNVNSKHFVLALKVKSVLDPCEDDNVSLGADSMQEDGDSDADSEASISDEEYIITPMDNQKGKQNDTMVNEDDTQDPAEDEHQLNRVRHWVKCYHLDKVEVTDALSAFADISLTLIEDIMEKLVDEGTLVRDGKDIFSIMRPRNLGYEFDTVKNEGNGNFTPSKKSPSNTVEGHIYMKALYHALPMDYITISKLQSKLGKEANQTTVRKLMDKMTKEGYIEATNNRKLGKRVIHSDLTKKKLAEVQRALDAMMDQGETLNGSNNSENQIGTNRRDTSTFGAVHSIGSDLTRTKERSNLHQNVSNSTPTISKLRGNGHSTPTSKNQPIASIESYAAGSEKGRNGNVNQDDIMDSVVCSGQSSLSKRSRKSSTVKEPILQYMKRQKSQ</sequence>
<protein>
    <submittedName>
        <fullName evidence="8">Meiosis-specific protein ASY1</fullName>
    </submittedName>
</protein>
<keyword evidence="5" id="KW-0469">Meiosis</keyword>
<evidence type="ECO:0000256" key="3">
    <source>
        <dbReference type="ARBA" id="ARBA00022454"/>
    </source>
</evidence>
<dbReference type="Gene3D" id="3.40.50.920">
    <property type="match status" value="1"/>
</dbReference>